<accession>A0A516KT31</accession>
<gene>
    <name evidence="1" type="primary">4</name>
    <name evidence="1" type="ORF">SEA_ARAXXI_4</name>
</gene>
<organism evidence="1 2">
    <name type="scientific">Microbacterium phage Araxxi</name>
    <dbReference type="NCBI Taxonomy" id="2590948"/>
    <lineage>
        <taxon>Viruses</taxon>
        <taxon>Duplodnaviria</taxon>
        <taxon>Heunggongvirae</taxon>
        <taxon>Uroviricota</taxon>
        <taxon>Caudoviricetes</taxon>
        <taxon>Burrovirus</taxon>
        <taxon>Burrovirus araxxi</taxon>
    </lineage>
</organism>
<evidence type="ECO:0000313" key="2">
    <source>
        <dbReference type="Proteomes" id="UP000315309"/>
    </source>
</evidence>
<dbReference type="GeneID" id="55621144"/>
<dbReference type="KEGG" id="vg:55621144"/>
<dbReference type="RefSeq" id="YP_009850661.1">
    <property type="nucleotide sequence ID" value="NC_048801.1"/>
</dbReference>
<sequence>MASNNSDPIEGAIEQHLLKKLNEDLTTEQVDELAYKVQKIRDLNAKS</sequence>
<reference evidence="1 2" key="1">
    <citation type="submission" date="2019-06" db="EMBL/GenBank/DDBJ databases">
        <authorList>
            <person name="Cleveland K."/>
            <person name="Luciani P."/>
            <person name="Chung H."/>
            <person name="Caruso S.M."/>
            <person name="Garlena R.A."/>
            <person name="Russell D.A."/>
            <person name="Pope W.H."/>
            <person name="Jacobs-Sera D."/>
            <person name="Hatfull G.F."/>
        </authorList>
    </citation>
    <scope>NUCLEOTIDE SEQUENCE [LARGE SCALE GENOMIC DNA]</scope>
</reference>
<evidence type="ECO:0000313" key="1">
    <source>
        <dbReference type="EMBL" id="QDP44823.1"/>
    </source>
</evidence>
<protein>
    <submittedName>
        <fullName evidence="1">Uncharacterized protein</fullName>
    </submittedName>
</protein>
<name>A0A516KT31_9CAUD</name>
<proteinExistence type="predicted"/>
<dbReference type="EMBL" id="MN062711">
    <property type="protein sequence ID" value="QDP44823.1"/>
    <property type="molecule type" value="Genomic_DNA"/>
</dbReference>
<keyword evidence="2" id="KW-1185">Reference proteome</keyword>
<dbReference type="Proteomes" id="UP000315309">
    <property type="component" value="Segment"/>
</dbReference>